<dbReference type="Proteomes" id="UP000198755">
    <property type="component" value="Unassembled WGS sequence"/>
</dbReference>
<dbReference type="CDD" id="cd02440">
    <property type="entry name" value="AdoMet_MTases"/>
    <property type="match status" value="1"/>
</dbReference>
<protein>
    <submittedName>
        <fullName evidence="4">Predicted methyltransferase, contains TPR repeat</fullName>
    </submittedName>
</protein>
<keyword evidence="4" id="KW-0808">Transferase</keyword>
<evidence type="ECO:0000256" key="1">
    <source>
        <dbReference type="PROSITE-ProRule" id="PRU00339"/>
    </source>
</evidence>
<evidence type="ECO:0000256" key="2">
    <source>
        <dbReference type="SAM" id="MobiDB-lite"/>
    </source>
</evidence>
<accession>A0A1I3VZB3</accession>
<name>A0A1I3VZB3_9HYPH</name>
<keyword evidence="4" id="KW-0489">Methyltransferase</keyword>
<dbReference type="EMBL" id="FOSN01000001">
    <property type="protein sequence ID" value="SFK00565.1"/>
    <property type="molecule type" value="Genomic_DNA"/>
</dbReference>
<dbReference type="InterPro" id="IPR019734">
    <property type="entry name" value="TPR_rpt"/>
</dbReference>
<proteinExistence type="predicted"/>
<feature type="repeat" description="TPR" evidence="1">
    <location>
        <begin position="62"/>
        <end position="95"/>
    </location>
</feature>
<evidence type="ECO:0000313" key="5">
    <source>
        <dbReference type="Proteomes" id="UP000198755"/>
    </source>
</evidence>
<evidence type="ECO:0000313" key="4">
    <source>
        <dbReference type="EMBL" id="SFK00565.1"/>
    </source>
</evidence>
<evidence type="ECO:0000259" key="3">
    <source>
        <dbReference type="Pfam" id="PF08241"/>
    </source>
</evidence>
<feature type="region of interest" description="Disordered" evidence="2">
    <location>
        <begin position="1"/>
        <end position="20"/>
    </location>
</feature>
<dbReference type="PANTHER" id="PTHR43861">
    <property type="entry name" value="TRANS-ACONITATE 2-METHYLTRANSFERASE-RELATED"/>
    <property type="match status" value="1"/>
</dbReference>
<dbReference type="PANTHER" id="PTHR43861:SF1">
    <property type="entry name" value="TRANS-ACONITATE 2-METHYLTRANSFERASE"/>
    <property type="match status" value="1"/>
</dbReference>
<dbReference type="Pfam" id="PF14559">
    <property type="entry name" value="TPR_19"/>
    <property type="match status" value="1"/>
</dbReference>
<reference evidence="4 5" key="1">
    <citation type="submission" date="2016-10" db="EMBL/GenBank/DDBJ databases">
        <authorList>
            <person name="de Groot N.N."/>
        </authorList>
    </citation>
    <scope>NUCLEOTIDE SEQUENCE [LARGE SCALE GENOMIC DNA]</scope>
    <source>
        <strain evidence="4 5">NE2</strain>
    </source>
</reference>
<dbReference type="InterPro" id="IPR013216">
    <property type="entry name" value="Methyltransf_11"/>
</dbReference>
<dbReference type="GO" id="GO:0008168">
    <property type="term" value="F:methyltransferase activity"/>
    <property type="evidence" value="ECO:0007669"/>
    <property type="project" value="UniProtKB-KW"/>
</dbReference>
<dbReference type="PROSITE" id="PS50005">
    <property type="entry name" value="TPR"/>
    <property type="match status" value="1"/>
</dbReference>
<dbReference type="SUPFAM" id="SSF48452">
    <property type="entry name" value="TPR-like"/>
    <property type="match status" value="1"/>
</dbReference>
<feature type="compositionally biased region" description="Basic and acidic residues" evidence="2">
    <location>
        <begin position="1"/>
        <end position="12"/>
    </location>
</feature>
<keyword evidence="5" id="KW-1185">Reference proteome</keyword>
<dbReference type="GO" id="GO:0032259">
    <property type="term" value="P:methylation"/>
    <property type="evidence" value="ECO:0007669"/>
    <property type="project" value="UniProtKB-KW"/>
</dbReference>
<keyword evidence="1" id="KW-0802">TPR repeat</keyword>
<dbReference type="SUPFAM" id="SSF53335">
    <property type="entry name" value="S-adenosyl-L-methionine-dependent methyltransferases"/>
    <property type="match status" value="1"/>
</dbReference>
<feature type="domain" description="Methyltransferase type 11" evidence="3">
    <location>
        <begin position="163"/>
        <end position="256"/>
    </location>
</feature>
<dbReference type="InterPro" id="IPR029063">
    <property type="entry name" value="SAM-dependent_MTases_sf"/>
</dbReference>
<dbReference type="Pfam" id="PF08241">
    <property type="entry name" value="Methyltransf_11"/>
    <property type="match status" value="1"/>
</dbReference>
<dbReference type="InterPro" id="IPR011990">
    <property type="entry name" value="TPR-like_helical_dom_sf"/>
</dbReference>
<dbReference type="STRING" id="1612308.SAMN05444581_101227"/>
<sequence>METPSRSEENKAAGDPWSVARSSGNLAADRRYLYARAASAEGDYAASAELLEQTTDLAADWAPLWLALAEAHEKLGDLNKAKTALARVRALDPQGEFGADLHLARLGAAPAPAAAPGAYVQGLFDQYADRFDDHIVETLAYRGPALLSDALTGLGLRHFGHVLDLGCGTGLCGAAFRRRSGRLTGVDLSPRMVALARRKQIYDRLEICSIDDFLAREPADSASLVLAADVFVYFGDLRPVLSAARRVLEPRGHLAFTLQNGAFAETYRVGSDLRYAHSEAFVRAATGDAGLRIAAIEQAALRRDVGADVPGLIVAAARI</sequence>
<gene>
    <name evidence="4" type="ORF">SAMN05444581_101227</name>
</gene>
<dbReference type="AlphaFoldDB" id="A0A1I3VZB3"/>
<dbReference type="Gene3D" id="3.40.50.150">
    <property type="entry name" value="Vaccinia Virus protein VP39"/>
    <property type="match status" value="1"/>
</dbReference>
<organism evidence="4 5">
    <name type="scientific">Methylocapsa palsarum</name>
    <dbReference type="NCBI Taxonomy" id="1612308"/>
    <lineage>
        <taxon>Bacteria</taxon>
        <taxon>Pseudomonadati</taxon>
        <taxon>Pseudomonadota</taxon>
        <taxon>Alphaproteobacteria</taxon>
        <taxon>Hyphomicrobiales</taxon>
        <taxon>Beijerinckiaceae</taxon>
        <taxon>Methylocapsa</taxon>
    </lineage>
</organism>
<dbReference type="Gene3D" id="1.25.40.10">
    <property type="entry name" value="Tetratricopeptide repeat domain"/>
    <property type="match status" value="1"/>
</dbReference>
<dbReference type="OrthoDB" id="465636at2"/>
<dbReference type="RefSeq" id="WP_091677393.1">
    <property type="nucleotide sequence ID" value="NZ_FOSN01000001.1"/>
</dbReference>